<name>A0ABT0IJH7_9ACTN</name>
<feature type="transmembrane region" description="Helical" evidence="1">
    <location>
        <begin position="6"/>
        <end position="26"/>
    </location>
</feature>
<sequence length="211" mass="20411">MHGPVVPGWLLVALCAVAGVSCLVRAHGCPGHVGRSAAAGEAVMGLGMAAMAVPAAVAAPPAWVWSGYAALFTAAAVPAVGAVGPLWRGRTGGRGQVVGRGGAGGRGWAADHGHHLVGSLAMVYMALVMAAGGGTGPGPHPGHGGPGGGLPLLTAALLAYYTVYVLRAGGRLVPAGTASPGVTEGWAAGPQPALACRLAMALGMVAMLLAL</sequence>
<keyword evidence="1" id="KW-0812">Transmembrane</keyword>
<evidence type="ECO:0000313" key="3">
    <source>
        <dbReference type="Proteomes" id="UP001522868"/>
    </source>
</evidence>
<protein>
    <submittedName>
        <fullName evidence="2">DUF5134 domain-containing protein</fullName>
    </submittedName>
</protein>
<proteinExistence type="predicted"/>
<feature type="transmembrane region" description="Helical" evidence="1">
    <location>
        <begin position="116"/>
        <end position="136"/>
    </location>
</feature>
<keyword evidence="1" id="KW-0472">Membrane</keyword>
<feature type="transmembrane region" description="Helical" evidence="1">
    <location>
        <begin position="65"/>
        <end position="87"/>
    </location>
</feature>
<dbReference type="Pfam" id="PF17197">
    <property type="entry name" value="DUF5134"/>
    <property type="match status" value="1"/>
</dbReference>
<reference evidence="2 3" key="1">
    <citation type="submission" date="2022-04" db="EMBL/GenBank/DDBJ databases">
        <title>Streptomyces sp. nov. LCR6-01 isolated from Lichen of Dirinaria sp.</title>
        <authorList>
            <person name="Kanchanasin P."/>
            <person name="Tanasupawat S."/>
            <person name="Phongsopitanun W."/>
        </authorList>
    </citation>
    <scope>NUCLEOTIDE SEQUENCE [LARGE SCALE GENOMIC DNA]</scope>
    <source>
        <strain evidence="2 3">LCR6-01</strain>
    </source>
</reference>
<gene>
    <name evidence="2" type="ORF">M1O15_29670</name>
</gene>
<dbReference type="RefSeq" id="WP_248637312.1">
    <property type="nucleotide sequence ID" value="NZ_JALPTH010000043.1"/>
</dbReference>
<keyword evidence="3" id="KW-1185">Reference proteome</keyword>
<accession>A0ABT0IJH7</accession>
<evidence type="ECO:0000256" key="1">
    <source>
        <dbReference type="SAM" id="Phobius"/>
    </source>
</evidence>
<keyword evidence="1" id="KW-1133">Transmembrane helix</keyword>
<dbReference type="EMBL" id="JALPTH010000043">
    <property type="protein sequence ID" value="MCK8681491.1"/>
    <property type="molecule type" value="Genomic_DNA"/>
</dbReference>
<organism evidence="2 3">
    <name type="scientific">Streptomyces lichenis</name>
    <dbReference type="NCBI Taxonomy" id="2306967"/>
    <lineage>
        <taxon>Bacteria</taxon>
        <taxon>Bacillati</taxon>
        <taxon>Actinomycetota</taxon>
        <taxon>Actinomycetes</taxon>
        <taxon>Kitasatosporales</taxon>
        <taxon>Streptomycetaceae</taxon>
        <taxon>Streptomyces</taxon>
    </lineage>
</organism>
<evidence type="ECO:0000313" key="2">
    <source>
        <dbReference type="EMBL" id="MCK8681491.1"/>
    </source>
</evidence>
<dbReference type="Proteomes" id="UP001522868">
    <property type="component" value="Unassembled WGS sequence"/>
</dbReference>
<dbReference type="InterPro" id="IPR033458">
    <property type="entry name" value="DUF5134"/>
</dbReference>
<feature type="transmembrane region" description="Helical" evidence="1">
    <location>
        <begin position="38"/>
        <end position="59"/>
    </location>
</feature>
<feature type="transmembrane region" description="Helical" evidence="1">
    <location>
        <begin position="148"/>
        <end position="166"/>
    </location>
</feature>
<comment type="caution">
    <text evidence="2">The sequence shown here is derived from an EMBL/GenBank/DDBJ whole genome shotgun (WGS) entry which is preliminary data.</text>
</comment>